<evidence type="ECO:0000256" key="7">
    <source>
        <dbReference type="ARBA" id="ARBA00047761"/>
    </source>
</evidence>
<dbReference type="Proteomes" id="UP000594262">
    <property type="component" value="Unplaced"/>
</dbReference>
<evidence type="ECO:0000256" key="5">
    <source>
        <dbReference type="ARBA" id="ARBA00022912"/>
    </source>
</evidence>
<evidence type="ECO:0000256" key="3">
    <source>
        <dbReference type="ARBA" id="ARBA00022664"/>
    </source>
</evidence>
<evidence type="ECO:0000256" key="2">
    <source>
        <dbReference type="ARBA" id="ARBA00008978"/>
    </source>
</evidence>
<proteinExistence type="inferred from homology"/>
<dbReference type="GO" id="GO:0031124">
    <property type="term" value="P:mRNA 3'-end processing"/>
    <property type="evidence" value="ECO:0007669"/>
    <property type="project" value="UniProtKB-ARBA"/>
</dbReference>
<keyword evidence="4 9" id="KW-0378">Hydrolase</keyword>
<comment type="subcellular location">
    <subcellularLocation>
        <location evidence="1 9">Nucleus</location>
    </subcellularLocation>
</comment>
<comment type="similarity">
    <text evidence="2 9">Belongs to the SSU72 phosphatase family.</text>
</comment>
<comment type="catalytic activity">
    <reaction evidence="8 9">
        <text>O-phospho-L-threonyl-[protein] + H2O = L-threonyl-[protein] + phosphate</text>
        <dbReference type="Rhea" id="RHEA:47004"/>
        <dbReference type="Rhea" id="RHEA-COMP:11060"/>
        <dbReference type="Rhea" id="RHEA-COMP:11605"/>
        <dbReference type="ChEBI" id="CHEBI:15377"/>
        <dbReference type="ChEBI" id="CHEBI:30013"/>
        <dbReference type="ChEBI" id="CHEBI:43474"/>
        <dbReference type="ChEBI" id="CHEBI:61977"/>
        <dbReference type="EC" id="3.1.3.16"/>
    </reaction>
</comment>
<sequence>MSTKRSRNLRIAVVCSSNMNRSMEAHSFLSKRGFNVKSYGTGNQVKLPGPSADRPNVYPFTTPYDHIYRELYRKDAHLYKQNGVLHMLDRNRRIKKFPQRFQDEKEEEFDLVITAEERVYDQLVEDFQQREAQSYTPVHVINIDITDNAEEATLGAFQICELCEKLEKLDDLDDDIAETLELFEKKIRRHLLHTVAFY</sequence>
<dbReference type="EnsemblMetazoa" id="CLYHEMT025930.1">
    <property type="protein sequence ID" value="CLYHEMP025930.1"/>
    <property type="gene ID" value="CLYHEMG025930"/>
</dbReference>
<evidence type="ECO:0000313" key="11">
    <source>
        <dbReference type="Proteomes" id="UP000594262"/>
    </source>
</evidence>
<protein>
    <recommendedName>
        <fullName evidence="9">RNA polymerase II subunit A C-terminal domain phosphatase SSU72</fullName>
        <shortName evidence="9">CTD phosphatase SSU72</shortName>
        <ecNumber evidence="9">3.1.3.16</ecNumber>
    </recommendedName>
</protein>
<dbReference type="EC" id="3.1.3.16" evidence="9"/>
<dbReference type="Gene3D" id="3.40.50.2300">
    <property type="match status" value="2"/>
</dbReference>
<evidence type="ECO:0000313" key="10">
    <source>
        <dbReference type="EnsemblMetazoa" id="CLYHEMP025930.1"/>
    </source>
</evidence>
<accession>A0A7M6DS14</accession>
<dbReference type="GO" id="GO:0005634">
    <property type="term" value="C:nucleus"/>
    <property type="evidence" value="ECO:0007669"/>
    <property type="project" value="UniProtKB-SubCell"/>
</dbReference>
<reference evidence="10" key="1">
    <citation type="submission" date="2021-01" db="UniProtKB">
        <authorList>
            <consortium name="EnsemblMetazoa"/>
        </authorList>
    </citation>
    <scope>IDENTIFICATION</scope>
</reference>
<dbReference type="FunFam" id="3.40.50.2300:FF:000039">
    <property type="entry name" value="RNA polymerase II subunit A C-terminal domain phosphatase"/>
    <property type="match status" value="1"/>
</dbReference>
<dbReference type="FunFam" id="3.40.50.2300:FF:000066">
    <property type="entry name" value="RNA polymerase II subunit A C-terminal domain phosphatase SSU72"/>
    <property type="match status" value="1"/>
</dbReference>
<keyword evidence="11" id="KW-1185">Reference proteome</keyword>
<dbReference type="EnsemblMetazoa" id="CLYHEMT002554.1">
    <property type="protein sequence ID" value="CLYHEMP002554.1"/>
    <property type="gene ID" value="CLYHEMG002554"/>
</dbReference>
<comment type="catalytic activity">
    <reaction evidence="7 9">
        <text>O-phospho-L-seryl-[protein] + H2O = L-seryl-[protein] + phosphate</text>
        <dbReference type="Rhea" id="RHEA:20629"/>
        <dbReference type="Rhea" id="RHEA-COMP:9863"/>
        <dbReference type="Rhea" id="RHEA-COMP:11604"/>
        <dbReference type="ChEBI" id="CHEBI:15377"/>
        <dbReference type="ChEBI" id="CHEBI:29999"/>
        <dbReference type="ChEBI" id="CHEBI:43474"/>
        <dbReference type="ChEBI" id="CHEBI:83421"/>
        <dbReference type="EC" id="3.1.3.16"/>
    </reaction>
</comment>
<evidence type="ECO:0000256" key="1">
    <source>
        <dbReference type="ARBA" id="ARBA00004123"/>
    </source>
</evidence>
<dbReference type="RefSeq" id="XP_066929739.1">
    <property type="nucleotide sequence ID" value="XM_067073638.1"/>
</dbReference>
<dbReference type="InterPro" id="IPR006811">
    <property type="entry name" value="RNA_pol_II_suA"/>
</dbReference>
<evidence type="ECO:0000256" key="6">
    <source>
        <dbReference type="ARBA" id="ARBA00023242"/>
    </source>
</evidence>
<dbReference type="Pfam" id="PF04722">
    <property type="entry name" value="Ssu72"/>
    <property type="match status" value="1"/>
</dbReference>
<evidence type="ECO:0000256" key="9">
    <source>
        <dbReference type="RuleBase" id="RU369031"/>
    </source>
</evidence>
<name>A0A7M6DS14_9CNID</name>
<dbReference type="GO" id="GO:0008420">
    <property type="term" value="F:RNA polymerase II CTD heptapeptide repeat phosphatase activity"/>
    <property type="evidence" value="ECO:0007669"/>
    <property type="project" value="UniProtKB-ARBA"/>
</dbReference>
<dbReference type="OrthoDB" id="57957at2759"/>
<dbReference type="PANTHER" id="PTHR20383">
    <property type="entry name" value="RNA POLYMERASE II SUBUNIT A C-TERMINAL DOMAIN PHOSPHATASE"/>
    <property type="match status" value="1"/>
</dbReference>
<keyword evidence="3 9" id="KW-0507">mRNA processing</keyword>
<dbReference type="GeneID" id="136817296"/>
<organism evidence="10 11">
    <name type="scientific">Clytia hemisphaerica</name>
    <dbReference type="NCBI Taxonomy" id="252671"/>
    <lineage>
        <taxon>Eukaryota</taxon>
        <taxon>Metazoa</taxon>
        <taxon>Cnidaria</taxon>
        <taxon>Hydrozoa</taxon>
        <taxon>Hydroidolina</taxon>
        <taxon>Leptothecata</taxon>
        <taxon>Obeliida</taxon>
        <taxon>Clytiidae</taxon>
        <taxon>Clytia</taxon>
    </lineage>
</organism>
<evidence type="ECO:0000256" key="8">
    <source>
        <dbReference type="ARBA" id="ARBA00048336"/>
    </source>
</evidence>
<keyword evidence="6 9" id="KW-0539">Nucleus</keyword>
<keyword evidence="5 9" id="KW-0904">Protein phosphatase</keyword>
<evidence type="ECO:0000256" key="4">
    <source>
        <dbReference type="ARBA" id="ARBA00022801"/>
    </source>
</evidence>
<dbReference type="AlphaFoldDB" id="A0A7M6DS14"/>
<comment type="function">
    <text evidence="9">Protein phosphatase that catalyzes the dephosphorylation of the C-terminal domain of RNA polymerase II. Plays a role in RNA processing and termination.</text>
</comment>